<evidence type="ECO:0000256" key="5">
    <source>
        <dbReference type="ARBA" id="ARBA00023315"/>
    </source>
</evidence>
<keyword evidence="4" id="KW-0573">Peptidoglycan synthesis</keyword>
<dbReference type="RefSeq" id="WP_050669739.1">
    <property type="nucleotide sequence ID" value="NZ_LAIR01000002.1"/>
</dbReference>
<comment type="similarity">
    <text evidence="1">Belongs to the FemABX family.</text>
</comment>
<dbReference type="GO" id="GO:0016755">
    <property type="term" value="F:aminoacyltransferase activity"/>
    <property type="evidence" value="ECO:0007669"/>
    <property type="project" value="InterPro"/>
</dbReference>
<dbReference type="PANTHER" id="PTHR36174:SF1">
    <property type="entry name" value="LIPID II:GLYCINE GLYCYLTRANSFERASE"/>
    <property type="match status" value="1"/>
</dbReference>
<dbReference type="PROSITE" id="PS51191">
    <property type="entry name" value="FEMABX"/>
    <property type="match status" value="1"/>
</dbReference>
<evidence type="ECO:0000313" key="9">
    <source>
        <dbReference type="Proteomes" id="UP000037397"/>
    </source>
</evidence>
<dbReference type="PANTHER" id="PTHR36174">
    <property type="entry name" value="LIPID II:GLYCINE GLYCYLTRANSFERASE"/>
    <property type="match status" value="1"/>
</dbReference>
<gene>
    <name evidence="8" type="ORF">VV01_09885</name>
</gene>
<keyword evidence="5" id="KW-0012">Acyltransferase</keyword>
<keyword evidence="2" id="KW-0808">Transferase</keyword>
<dbReference type="GO" id="GO:0008360">
    <property type="term" value="P:regulation of cell shape"/>
    <property type="evidence" value="ECO:0007669"/>
    <property type="project" value="UniProtKB-KW"/>
</dbReference>
<protein>
    <submittedName>
        <fullName evidence="8">Methicillin resistance protein</fullName>
    </submittedName>
</protein>
<evidence type="ECO:0000256" key="2">
    <source>
        <dbReference type="ARBA" id="ARBA00022679"/>
    </source>
</evidence>
<dbReference type="OrthoDB" id="9785911at2"/>
<name>A0A0L6CHW9_9MICO</name>
<dbReference type="Pfam" id="PF13480">
    <property type="entry name" value="Acetyltransf_6"/>
    <property type="match status" value="1"/>
</dbReference>
<dbReference type="InterPro" id="IPR016181">
    <property type="entry name" value="Acyl_CoA_acyltransferase"/>
</dbReference>
<evidence type="ECO:0000256" key="6">
    <source>
        <dbReference type="ARBA" id="ARBA00023316"/>
    </source>
</evidence>
<dbReference type="SUPFAM" id="SSF55729">
    <property type="entry name" value="Acyl-CoA N-acyltransferases (Nat)"/>
    <property type="match status" value="2"/>
</dbReference>
<reference evidence="9" key="1">
    <citation type="submission" date="2015-03" db="EMBL/GenBank/DDBJ databases">
        <title>Luteipulveratus halotolerans sp. nov., a novel actinobacterium (Dermacoccaceae) from Sarawak, Malaysia.</title>
        <authorList>
            <person name="Juboi H."/>
            <person name="Basik A."/>
            <person name="Shamsul S.S."/>
            <person name="Arnold P."/>
            <person name="Schmitt E.K."/>
            <person name="Sanglier J.-J."/>
            <person name="Yeo T."/>
        </authorList>
    </citation>
    <scope>NUCLEOTIDE SEQUENCE [LARGE SCALE GENOMIC DNA]</scope>
    <source>
        <strain evidence="9">C296001</strain>
    </source>
</reference>
<keyword evidence="3" id="KW-0133">Cell shape</keyword>
<dbReference type="Proteomes" id="UP000037397">
    <property type="component" value="Unassembled WGS sequence"/>
</dbReference>
<dbReference type="InterPro" id="IPR003447">
    <property type="entry name" value="FEMABX"/>
</dbReference>
<dbReference type="EMBL" id="LAIR01000002">
    <property type="protein sequence ID" value="KNX37392.1"/>
    <property type="molecule type" value="Genomic_DNA"/>
</dbReference>
<keyword evidence="9" id="KW-1185">Reference proteome</keyword>
<proteinExistence type="inferred from homology"/>
<feature type="domain" description="BioF2-like acetyltransferase" evidence="7">
    <location>
        <begin position="178"/>
        <end position="313"/>
    </location>
</feature>
<evidence type="ECO:0000256" key="4">
    <source>
        <dbReference type="ARBA" id="ARBA00022984"/>
    </source>
</evidence>
<comment type="caution">
    <text evidence="8">The sequence shown here is derived from an EMBL/GenBank/DDBJ whole genome shotgun (WGS) entry which is preliminary data.</text>
</comment>
<sequence>MSLSVSSCHDRNDWDDLVNAAGGHPLQLWGWGELKSRYEWSADRLVVRDGDQVVGSAQVLLRRLPAPFRSLAYIPRGPQAQPEHRGAVLTALADHVKRTHKPVGLTIEPDWEEPFSPLPKGEVDAAIAAGRAAPQPQWLRDVEAAGFTRSDNTGLIPTTLIVDVTHDEDTILKELSSSTRQNVRKSFRADNVRFGEVTDEADLRTILEINKETGRRADFAVHDDDYHLGIRDLMGPQSQLLAAWEGDEPVAFVWLVVSGTTAFELYGGVSPRGMKLRLNYGLKFHAMKHVKAQGVQRYDFNGLLNDGISDFKRQFAKHEDLLVGTWDKPLSPLYPAFAKALPVVRSGLKRGVPAVKKALRDPRGAAGEVRAKVSDRRTTTAG</sequence>
<dbReference type="GO" id="GO:0009252">
    <property type="term" value="P:peptidoglycan biosynthetic process"/>
    <property type="evidence" value="ECO:0007669"/>
    <property type="project" value="UniProtKB-KW"/>
</dbReference>
<evidence type="ECO:0000259" key="7">
    <source>
        <dbReference type="Pfam" id="PF13480"/>
    </source>
</evidence>
<dbReference type="STRING" id="1631356.VV01_09885"/>
<accession>A0A0L6CHW9</accession>
<dbReference type="PATRIC" id="fig|1631356.3.peg.1926"/>
<dbReference type="GO" id="GO:0071555">
    <property type="term" value="P:cell wall organization"/>
    <property type="evidence" value="ECO:0007669"/>
    <property type="project" value="UniProtKB-KW"/>
</dbReference>
<evidence type="ECO:0000256" key="1">
    <source>
        <dbReference type="ARBA" id="ARBA00009943"/>
    </source>
</evidence>
<evidence type="ECO:0000313" key="8">
    <source>
        <dbReference type="EMBL" id="KNX37392.1"/>
    </source>
</evidence>
<dbReference type="Gene3D" id="3.40.630.30">
    <property type="match status" value="2"/>
</dbReference>
<dbReference type="AlphaFoldDB" id="A0A0L6CHW9"/>
<dbReference type="InterPro" id="IPR038740">
    <property type="entry name" value="BioF2-like_GNAT_dom"/>
</dbReference>
<keyword evidence="6" id="KW-0961">Cell wall biogenesis/degradation</keyword>
<dbReference type="InterPro" id="IPR050644">
    <property type="entry name" value="PG_Glycine_Bridge_Synth"/>
</dbReference>
<evidence type="ECO:0000256" key="3">
    <source>
        <dbReference type="ARBA" id="ARBA00022960"/>
    </source>
</evidence>
<organism evidence="8 9">
    <name type="scientific">Luteipulveratus halotolerans</name>
    <dbReference type="NCBI Taxonomy" id="1631356"/>
    <lineage>
        <taxon>Bacteria</taxon>
        <taxon>Bacillati</taxon>
        <taxon>Actinomycetota</taxon>
        <taxon>Actinomycetes</taxon>
        <taxon>Micrococcales</taxon>
        <taxon>Dermacoccaceae</taxon>
        <taxon>Luteipulveratus</taxon>
    </lineage>
</organism>